<dbReference type="RefSeq" id="WP_139225601.1">
    <property type="nucleotide sequence ID" value="NZ_FOMQ01000001.1"/>
</dbReference>
<gene>
    <name evidence="1" type="ORF">SAMN04489710_101133</name>
</gene>
<dbReference type="SUPFAM" id="SSF52540">
    <property type="entry name" value="P-loop containing nucleoside triphosphate hydrolases"/>
    <property type="match status" value="1"/>
</dbReference>
<dbReference type="OrthoDB" id="3322489at2"/>
<accession>A0A1I1RH84</accession>
<dbReference type="Proteomes" id="UP000199517">
    <property type="component" value="Unassembled WGS sequence"/>
</dbReference>
<dbReference type="STRING" id="32040.SAMN04489710_101133"/>
<organism evidence="1 2">
    <name type="scientific">Paracidovorax konjaci</name>
    <dbReference type="NCBI Taxonomy" id="32040"/>
    <lineage>
        <taxon>Bacteria</taxon>
        <taxon>Pseudomonadati</taxon>
        <taxon>Pseudomonadota</taxon>
        <taxon>Betaproteobacteria</taxon>
        <taxon>Burkholderiales</taxon>
        <taxon>Comamonadaceae</taxon>
        <taxon>Paracidovorax</taxon>
    </lineage>
</organism>
<reference evidence="2" key="1">
    <citation type="submission" date="2016-10" db="EMBL/GenBank/DDBJ databases">
        <authorList>
            <person name="Varghese N."/>
            <person name="Submissions S."/>
        </authorList>
    </citation>
    <scope>NUCLEOTIDE SEQUENCE [LARGE SCALE GENOMIC DNA]</scope>
    <source>
        <strain evidence="2">DSM 7481</strain>
    </source>
</reference>
<name>A0A1I1RH84_9BURK</name>
<sequence>MIKARLESLEFVGGVTVPLNADSVVVIVGPNNSGKSAVLAAVRTRLASLETAPSSLVRFSVLRETSIDDILSALSSFKDAHGVFRIPGATVFEHQLKAWWTGGDEVVGPYLTSQILCDLNTRSRLADCDPAPAFESRNPGTASHPFQRMYSDDRLEKKASDIFRAAFKRDLLIHRAASNSIPAYVGERPKVNKEAEEDRLSRSYIDKVEALDRLETQGDGVRSFASIVGRVITESRPIQLIDEPEAFLPPPLAQLIARSILNDSGSRQTLIATHSSDVLRGLLSGGLDRVSVVRLTRPASGAQSNYLEADQVSDLWRDPILRFSNVLDGLFHEGVILTEADADCRFYQALAFESIPESERPSIHYTYSGGKDRLPVVIKALVSLKVPVVTIADFDLLNNDQPLRRIVEAHGGFWADVVEDWSAIKKAVEESSAFTDGARFRKEVITLLDSYGDELAVPKKTLKDIERLSRRASPWDNAKGSGLSVIPTGEATVRANKLLAKLKELGIFVAPSGEMEGFCRSIGGHGPRWVAQVIKDKDLGTDEELAPARAFIQDVNRYLLGKS</sequence>
<keyword evidence="2" id="KW-1185">Reference proteome</keyword>
<protein>
    <submittedName>
        <fullName evidence="1">Uncharacterized protein</fullName>
    </submittedName>
</protein>
<dbReference type="Gene3D" id="3.40.50.300">
    <property type="entry name" value="P-loop containing nucleotide triphosphate hydrolases"/>
    <property type="match status" value="1"/>
</dbReference>
<dbReference type="InterPro" id="IPR051396">
    <property type="entry name" value="Bact_Antivir_Def_Nuclease"/>
</dbReference>
<dbReference type="EMBL" id="FOMQ01000001">
    <property type="protein sequence ID" value="SFD33671.1"/>
    <property type="molecule type" value="Genomic_DNA"/>
</dbReference>
<evidence type="ECO:0000313" key="2">
    <source>
        <dbReference type="Proteomes" id="UP000199517"/>
    </source>
</evidence>
<dbReference type="PANTHER" id="PTHR43581:SF2">
    <property type="entry name" value="EXCINUCLEASE ATPASE SUBUNIT"/>
    <property type="match status" value="1"/>
</dbReference>
<dbReference type="PANTHER" id="PTHR43581">
    <property type="entry name" value="ATP/GTP PHOSPHATASE"/>
    <property type="match status" value="1"/>
</dbReference>
<proteinExistence type="predicted"/>
<dbReference type="InterPro" id="IPR027417">
    <property type="entry name" value="P-loop_NTPase"/>
</dbReference>
<dbReference type="AlphaFoldDB" id="A0A1I1RH84"/>
<evidence type="ECO:0000313" key="1">
    <source>
        <dbReference type="EMBL" id="SFD33671.1"/>
    </source>
</evidence>